<dbReference type="PANTHER" id="PTHR24276">
    <property type="entry name" value="POLYSERASE-RELATED"/>
    <property type="match status" value="1"/>
</dbReference>
<keyword evidence="2" id="KW-0378">Hydrolase</keyword>
<protein>
    <submittedName>
        <fullName evidence="6">Trypsin-like serine protease</fullName>
    </submittedName>
</protein>
<evidence type="ECO:0000256" key="2">
    <source>
        <dbReference type="ARBA" id="ARBA00022801"/>
    </source>
</evidence>
<gene>
    <name evidence="6" type="ORF">GPZ80_05610</name>
</gene>
<reference evidence="6 7" key="1">
    <citation type="submission" date="2020-06" db="EMBL/GenBank/DDBJ databases">
        <title>Actinokineospora xiongansis sp. nov., isolated from soil of Baiyangdian.</title>
        <authorList>
            <person name="Zhang X."/>
        </authorList>
    </citation>
    <scope>NUCLEOTIDE SEQUENCE [LARGE SCALE GENOMIC DNA]</scope>
    <source>
        <strain evidence="6 7">HBU206404</strain>
    </source>
</reference>
<evidence type="ECO:0000256" key="4">
    <source>
        <dbReference type="SAM" id="Phobius"/>
    </source>
</evidence>
<keyword evidence="4" id="KW-0472">Membrane</keyword>
<comment type="caution">
    <text evidence="6">The sequence shown here is derived from an EMBL/GenBank/DDBJ whole genome shotgun (WGS) entry which is preliminary data.</text>
</comment>
<keyword evidence="4" id="KW-1133">Transmembrane helix</keyword>
<dbReference type="EMBL" id="JABVED010000002">
    <property type="protein sequence ID" value="MBC6446649.1"/>
    <property type="molecule type" value="Genomic_DNA"/>
</dbReference>
<dbReference type="PRINTS" id="PR00722">
    <property type="entry name" value="CHYMOTRYPSIN"/>
</dbReference>
<keyword evidence="4" id="KW-0812">Transmembrane</keyword>
<dbReference type="SUPFAM" id="SSF50494">
    <property type="entry name" value="Trypsin-like serine proteases"/>
    <property type="match status" value="1"/>
</dbReference>
<dbReference type="InterPro" id="IPR003610">
    <property type="entry name" value="CBM5/12"/>
</dbReference>
<evidence type="ECO:0000256" key="3">
    <source>
        <dbReference type="ARBA" id="ARBA00023157"/>
    </source>
</evidence>
<dbReference type="PROSITE" id="PS50240">
    <property type="entry name" value="TRYPSIN_DOM"/>
    <property type="match status" value="1"/>
</dbReference>
<sequence>MSFGQKAGPYFAARIPASEFYTPHLRGSRTRLRKAALAASLTVTAIGVAVVAPSAFAAPPPAEDNVAQPMIIGGGDAGQTYSFMVSLQTSQGHYCGGSLIAPQWVATAAHCVGSLTQARVGTTTWNSGGTLVRIASQTKSQDGRDFALVKLASAVQQAPIAIAADPGPAGTVTRLIGWGQTCPTRGCGGPPTNLREIDVKVLSSGRTDDFDSTKEICLGDKPNTGACYGDSGGPSVRQVNGRWELTGATSRAGRGQDTCGTAPAIYMNVPAYKNWINQTTGGGGTPTPSPTCSDVQPWNPNVWYSPGNRVSYSGHRWEATWYTSGQAPGSSQWSNWRDLGSC</sequence>
<dbReference type="SUPFAM" id="SSF51055">
    <property type="entry name" value="Carbohydrate binding domain"/>
    <property type="match status" value="1"/>
</dbReference>
<proteinExistence type="inferred from homology"/>
<dbReference type="InterPro" id="IPR036573">
    <property type="entry name" value="CBM_sf_5/12"/>
</dbReference>
<dbReference type="PANTHER" id="PTHR24276:SF98">
    <property type="entry name" value="FI18310P1-RELATED"/>
    <property type="match status" value="1"/>
</dbReference>
<dbReference type="CDD" id="cd00190">
    <property type="entry name" value="Tryp_SPc"/>
    <property type="match status" value="1"/>
</dbReference>
<dbReference type="SMART" id="SM00495">
    <property type="entry name" value="ChtBD3"/>
    <property type="match status" value="1"/>
</dbReference>
<dbReference type="Gene3D" id="2.40.10.10">
    <property type="entry name" value="Trypsin-like serine proteases"/>
    <property type="match status" value="1"/>
</dbReference>
<dbReference type="Gene3D" id="2.10.10.20">
    <property type="entry name" value="Carbohydrate-binding module superfamily 5/12"/>
    <property type="match status" value="1"/>
</dbReference>
<dbReference type="InterPro" id="IPR050430">
    <property type="entry name" value="Peptidase_S1"/>
</dbReference>
<organism evidence="6 7">
    <name type="scientific">Actinokineospora xionganensis</name>
    <dbReference type="NCBI Taxonomy" id="2684470"/>
    <lineage>
        <taxon>Bacteria</taxon>
        <taxon>Bacillati</taxon>
        <taxon>Actinomycetota</taxon>
        <taxon>Actinomycetes</taxon>
        <taxon>Pseudonocardiales</taxon>
        <taxon>Pseudonocardiaceae</taxon>
        <taxon>Actinokineospora</taxon>
    </lineage>
</organism>
<dbReference type="SMART" id="SM00020">
    <property type="entry name" value="Tryp_SPc"/>
    <property type="match status" value="1"/>
</dbReference>
<dbReference type="CDD" id="cd12215">
    <property type="entry name" value="ChiC_BD"/>
    <property type="match status" value="1"/>
</dbReference>
<feature type="transmembrane region" description="Helical" evidence="4">
    <location>
        <begin position="35"/>
        <end position="56"/>
    </location>
</feature>
<feature type="domain" description="Peptidase S1" evidence="5">
    <location>
        <begin position="71"/>
        <end position="281"/>
    </location>
</feature>
<keyword evidence="7" id="KW-1185">Reference proteome</keyword>
<comment type="similarity">
    <text evidence="1">Belongs to the peptidase S1 family.</text>
</comment>
<dbReference type="InterPro" id="IPR009003">
    <property type="entry name" value="Peptidase_S1_PA"/>
</dbReference>
<evidence type="ECO:0000313" key="6">
    <source>
        <dbReference type="EMBL" id="MBC6446649.1"/>
    </source>
</evidence>
<dbReference type="InterPro" id="IPR001254">
    <property type="entry name" value="Trypsin_dom"/>
</dbReference>
<evidence type="ECO:0000256" key="1">
    <source>
        <dbReference type="ARBA" id="ARBA00007664"/>
    </source>
</evidence>
<accession>A0ABR7L1U6</accession>
<evidence type="ECO:0000313" key="7">
    <source>
        <dbReference type="Proteomes" id="UP000734823"/>
    </source>
</evidence>
<keyword evidence="3" id="KW-1015">Disulfide bond</keyword>
<dbReference type="InterPro" id="IPR001314">
    <property type="entry name" value="Peptidase_S1A"/>
</dbReference>
<dbReference type="InterPro" id="IPR043504">
    <property type="entry name" value="Peptidase_S1_PA_chymotrypsin"/>
</dbReference>
<dbReference type="Pfam" id="PF00089">
    <property type="entry name" value="Trypsin"/>
    <property type="match status" value="1"/>
</dbReference>
<evidence type="ECO:0000259" key="5">
    <source>
        <dbReference type="PROSITE" id="PS50240"/>
    </source>
</evidence>
<dbReference type="Proteomes" id="UP000734823">
    <property type="component" value="Unassembled WGS sequence"/>
</dbReference>
<name>A0ABR7L1U6_9PSEU</name>